<dbReference type="RefSeq" id="XP_008879824.1">
    <property type="nucleotide sequence ID" value="XM_008881602.1"/>
</dbReference>
<reference evidence="2" key="1">
    <citation type="submission" date="2013-12" db="EMBL/GenBank/DDBJ databases">
        <title>The Genome Sequence of Aphanomyces invadans NJM9701.</title>
        <authorList>
            <consortium name="The Broad Institute Genomics Platform"/>
            <person name="Russ C."/>
            <person name="Tyler B."/>
            <person name="van West P."/>
            <person name="Dieguez-Uribeondo J."/>
            <person name="Young S.K."/>
            <person name="Zeng Q."/>
            <person name="Gargeya S."/>
            <person name="Fitzgerald M."/>
            <person name="Abouelleil A."/>
            <person name="Alvarado L."/>
            <person name="Chapman S.B."/>
            <person name="Gainer-Dewar J."/>
            <person name="Goldberg J."/>
            <person name="Griggs A."/>
            <person name="Gujja S."/>
            <person name="Hansen M."/>
            <person name="Howarth C."/>
            <person name="Imamovic A."/>
            <person name="Ireland A."/>
            <person name="Larimer J."/>
            <person name="McCowan C."/>
            <person name="Murphy C."/>
            <person name="Pearson M."/>
            <person name="Poon T.W."/>
            <person name="Priest M."/>
            <person name="Roberts A."/>
            <person name="Saif S."/>
            <person name="Shea T."/>
            <person name="Sykes S."/>
            <person name="Wortman J."/>
            <person name="Nusbaum C."/>
            <person name="Birren B."/>
        </authorList>
    </citation>
    <scope>NUCLEOTIDE SEQUENCE [LARGE SCALE GENOMIC DNA]</scope>
    <source>
        <strain evidence="2">NJM9701</strain>
    </source>
</reference>
<gene>
    <name evidence="2" type="ORF">H310_13938</name>
</gene>
<accession>A0A024TD90</accession>
<evidence type="ECO:0000256" key="1">
    <source>
        <dbReference type="SAM" id="MobiDB-lite"/>
    </source>
</evidence>
<feature type="compositionally biased region" description="Polar residues" evidence="1">
    <location>
        <begin position="190"/>
        <end position="201"/>
    </location>
</feature>
<dbReference type="AlphaFoldDB" id="A0A024TD90"/>
<feature type="compositionally biased region" description="Low complexity" evidence="1">
    <location>
        <begin position="139"/>
        <end position="153"/>
    </location>
</feature>
<sequence>MVRPAAIATATTSSSDAMPTAAVFASSPALNVQCNRGDDDVILMVPSEEYSVSLLRKQLNSIGFERTRSARMPNNGETAPSVHYASLTFVQPTTPPTSPQPKDLLRHHLKTRQKQTVLDNTSCHIMYVDAMDVRNTARGGSQSASSSSSCPSGHHQFKEGLRKRKSSFMSDDNFAEPDNDDVAMDPAGETQPNDPTPNNAQKLAEFHRDAYGFQLLDHGRGNFAACS</sequence>
<feature type="region of interest" description="Disordered" evidence="1">
    <location>
        <begin position="137"/>
        <end position="201"/>
    </location>
</feature>
<organism evidence="2">
    <name type="scientific">Aphanomyces invadans</name>
    <dbReference type="NCBI Taxonomy" id="157072"/>
    <lineage>
        <taxon>Eukaryota</taxon>
        <taxon>Sar</taxon>
        <taxon>Stramenopiles</taxon>
        <taxon>Oomycota</taxon>
        <taxon>Saprolegniomycetes</taxon>
        <taxon>Saprolegniales</taxon>
        <taxon>Verrucalvaceae</taxon>
        <taxon>Aphanomyces</taxon>
    </lineage>
</organism>
<dbReference type="VEuPathDB" id="FungiDB:H310_13938"/>
<dbReference type="OrthoDB" id="4033880at2759"/>
<evidence type="ECO:0000313" key="2">
    <source>
        <dbReference type="EMBL" id="ETV91556.1"/>
    </source>
</evidence>
<protein>
    <submittedName>
        <fullName evidence="2">Uncharacterized protein</fullName>
    </submittedName>
</protein>
<dbReference type="EMBL" id="KI914009">
    <property type="protein sequence ID" value="ETV91556.1"/>
    <property type="molecule type" value="Genomic_DNA"/>
</dbReference>
<proteinExistence type="predicted"/>
<name>A0A024TD90_9STRA</name>
<feature type="compositionally biased region" description="Acidic residues" evidence="1">
    <location>
        <begin position="173"/>
        <end position="183"/>
    </location>
</feature>
<dbReference type="GeneID" id="20090988"/>